<reference evidence="2" key="1">
    <citation type="submission" date="2018-01" db="EMBL/GenBank/DDBJ databases">
        <title>Plasmids of psychrophilic Polaromonas spp. isolated from Arctic and Antarctic glaciers.</title>
        <authorList>
            <person name="Dziewit L."/>
            <person name="Ciok A."/>
        </authorList>
    </citation>
    <scope>NUCLEOTIDE SEQUENCE</scope>
    <source>
        <plasmid evidence="2">pE10SP1</plasmid>
    </source>
</reference>
<comment type="similarity">
    <text evidence="1">Belongs to the HyuE racemase family.</text>
</comment>
<evidence type="ECO:0000256" key="1">
    <source>
        <dbReference type="ARBA" id="ARBA00038414"/>
    </source>
</evidence>
<proteinExistence type="inferred from homology"/>
<dbReference type="Gene3D" id="3.40.50.12500">
    <property type="match status" value="1"/>
</dbReference>
<geneLocation type="plasmid" evidence="2">
    <name>pE10SP1</name>
</geneLocation>
<dbReference type="RefSeq" id="WP_181374794.1">
    <property type="nucleotide sequence ID" value="NZ_MG869615.1"/>
</dbReference>
<dbReference type="InterPro" id="IPR015942">
    <property type="entry name" value="Asp/Glu/hydantoin_racemase"/>
</dbReference>
<sequence>MPQLLLINPNTSAQVTDLLLTHARRVAGPEVQIRAITASFGAPYISCEASYAVAGHATLEAWVRDLASSWPAADAVLIGCFGDPGLLALQQSSRAAVTGLAQAAMKEASSYGKFSILTGGERWKPILFRLAQTLAMDAQLVGIHTVEPTGAQLAQDPSAALVMLRQACRHAVKTDGCKALILGGAGLAGIAAQLADDFSVPIIDSVSAGVRQALLGIHKLDLRGQDKFNFDWPKPSTALPA</sequence>
<protein>
    <submittedName>
        <fullName evidence="2">Asp/Glu/hydantoin racemase</fullName>
    </submittedName>
</protein>
<name>A0A2S1FHQ8_9BURK</name>
<organism evidence="2">
    <name type="scientific">Polaromonas sp. E10S</name>
    <dbReference type="NCBI Taxonomy" id="1840239"/>
    <lineage>
        <taxon>Bacteria</taxon>
        <taxon>Pseudomonadati</taxon>
        <taxon>Pseudomonadota</taxon>
        <taxon>Betaproteobacteria</taxon>
        <taxon>Burkholderiales</taxon>
        <taxon>Comamonadaceae</taxon>
        <taxon>Polaromonas</taxon>
    </lineage>
</organism>
<dbReference type="GO" id="GO:0047661">
    <property type="term" value="F:amino-acid racemase activity"/>
    <property type="evidence" value="ECO:0007669"/>
    <property type="project" value="InterPro"/>
</dbReference>
<dbReference type="InterPro" id="IPR052186">
    <property type="entry name" value="Hydantoin_racemase-like"/>
</dbReference>
<dbReference type="Pfam" id="PF01177">
    <property type="entry name" value="Asp_Glu_race"/>
    <property type="match status" value="1"/>
</dbReference>
<accession>A0A2S1FHQ8</accession>
<dbReference type="InterPro" id="IPR053714">
    <property type="entry name" value="Iso_Racemase_Enz_sf"/>
</dbReference>
<gene>
    <name evidence="2" type="ORF">pE10SP1_p069</name>
</gene>
<dbReference type="PANTHER" id="PTHR28047">
    <property type="entry name" value="PROTEIN DCG1"/>
    <property type="match status" value="1"/>
</dbReference>
<dbReference type="AlphaFoldDB" id="A0A2S1FHQ8"/>
<evidence type="ECO:0000313" key="2">
    <source>
        <dbReference type="EMBL" id="AWD72003.1"/>
    </source>
</evidence>
<dbReference type="EMBL" id="MG869615">
    <property type="protein sequence ID" value="AWD72003.1"/>
    <property type="molecule type" value="Genomic_DNA"/>
</dbReference>
<dbReference type="PANTHER" id="PTHR28047:SF5">
    <property type="entry name" value="PROTEIN DCG1"/>
    <property type="match status" value="1"/>
</dbReference>
<keyword evidence="2" id="KW-0614">Plasmid</keyword>